<accession>A0A1G7EI37</accession>
<evidence type="ECO:0000313" key="2">
    <source>
        <dbReference type="EMBL" id="SDE63237.1"/>
    </source>
</evidence>
<sequence>MILNAQIIEENGKPKFALLPIGEYEALLSELSEFDSLEDLSDYLIAVKAKAENQTWHSLEEVKKQLGID</sequence>
<evidence type="ECO:0000256" key="1">
    <source>
        <dbReference type="ARBA" id="ARBA00009981"/>
    </source>
</evidence>
<dbReference type="InterPro" id="IPR036165">
    <property type="entry name" value="YefM-like_sf"/>
</dbReference>
<evidence type="ECO:0000313" key="3">
    <source>
        <dbReference type="Proteomes" id="UP000198748"/>
    </source>
</evidence>
<dbReference type="AlphaFoldDB" id="A0A1G7EI37"/>
<dbReference type="EMBL" id="FNAN01000006">
    <property type="protein sequence ID" value="SDE63237.1"/>
    <property type="molecule type" value="Genomic_DNA"/>
</dbReference>
<dbReference type="SUPFAM" id="SSF143120">
    <property type="entry name" value="YefM-like"/>
    <property type="match status" value="1"/>
</dbReference>
<evidence type="ECO:0008006" key="4">
    <source>
        <dbReference type="Google" id="ProtNLM"/>
    </source>
</evidence>
<dbReference type="RefSeq" id="WP_090149108.1">
    <property type="nucleotide sequence ID" value="NZ_FNAN01000006.1"/>
</dbReference>
<keyword evidence="3" id="KW-1185">Reference proteome</keyword>
<proteinExistence type="inferred from homology"/>
<name>A0A1G7EI37_9BACT</name>
<dbReference type="STRING" id="659014.SAMN04487996_10672"/>
<comment type="similarity">
    <text evidence="1">Belongs to the phD/YefM antitoxin family.</text>
</comment>
<dbReference type="Proteomes" id="UP000198748">
    <property type="component" value="Unassembled WGS sequence"/>
</dbReference>
<organism evidence="2 3">
    <name type="scientific">Dyadobacter soli</name>
    <dbReference type="NCBI Taxonomy" id="659014"/>
    <lineage>
        <taxon>Bacteria</taxon>
        <taxon>Pseudomonadati</taxon>
        <taxon>Bacteroidota</taxon>
        <taxon>Cytophagia</taxon>
        <taxon>Cytophagales</taxon>
        <taxon>Spirosomataceae</taxon>
        <taxon>Dyadobacter</taxon>
    </lineage>
</organism>
<protein>
    <recommendedName>
        <fullName evidence="4">Antitoxin Phd_YefM, type II toxin-antitoxin system</fullName>
    </recommendedName>
</protein>
<gene>
    <name evidence="2" type="ORF">SAMN04487996_10672</name>
</gene>
<reference evidence="3" key="1">
    <citation type="submission" date="2016-10" db="EMBL/GenBank/DDBJ databases">
        <authorList>
            <person name="Varghese N."/>
            <person name="Submissions S."/>
        </authorList>
    </citation>
    <scope>NUCLEOTIDE SEQUENCE [LARGE SCALE GENOMIC DNA]</scope>
    <source>
        <strain evidence="3">DSM 25329</strain>
    </source>
</reference>